<organism evidence="11 12">
    <name type="scientific">Candidatus Borkfalkia avistercoris</name>
    <dbReference type="NCBI Taxonomy" id="2838504"/>
    <lineage>
        <taxon>Bacteria</taxon>
        <taxon>Bacillati</taxon>
        <taxon>Bacillota</taxon>
        <taxon>Clostridia</taxon>
        <taxon>Christensenellales</taxon>
        <taxon>Christensenellaceae</taxon>
        <taxon>Candidatus Borkfalkia</taxon>
    </lineage>
</organism>
<evidence type="ECO:0000256" key="5">
    <source>
        <dbReference type="ARBA" id="ARBA00022475"/>
    </source>
</evidence>
<feature type="transmembrane region" description="Helical" evidence="10">
    <location>
        <begin position="387"/>
        <end position="405"/>
    </location>
</feature>
<dbReference type="NCBIfam" id="TIGR00797">
    <property type="entry name" value="matE"/>
    <property type="match status" value="1"/>
</dbReference>
<reference evidence="11" key="2">
    <citation type="submission" date="2021-04" db="EMBL/GenBank/DDBJ databases">
        <authorList>
            <person name="Gilroy R."/>
        </authorList>
    </citation>
    <scope>NUCLEOTIDE SEQUENCE</scope>
    <source>
        <strain evidence="11">CHK187-5294</strain>
    </source>
</reference>
<accession>A0A9D2CYH1</accession>
<evidence type="ECO:0000256" key="7">
    <source>
        <dbReference type="ARBA" id="ARBA00022989"/>
    </source>
</evidence>
<evidence type="ECO:0000256" key="1">
    <source>
        <dbReference type="ARBA" id="ARBA00004651"/>
    </source>
</evidence>
<evidence type="ECO:0000313" key="12">
    <source>
        <dbReference type="Proteomes" id="UP000824132"/>
    </source>
</evidence>
<gene>
    <name evidence="11" type="ORF">H9727_02760</name>
</gene>
<evidence type="ECO:0000313" key="11">
    <source>
        <dbReference type="EMBL" id="HIZ03186.1"/>
    </source>
</evidence>
<feature type="transmembrane region" description="Helical" evidence="10">
    <location>
        <begin position="129"/>
        <end position="147"/>
    </location>
</feature>
<comment type="similarity">
    <text evidence="2">Belongs to the multi antimicrobial extrusion (MATE) (TC 2.A.66.1) family. MepA subfamily.</text>
</comment>
<keyword evidence="8 10" id="KW-0472">Membrane</keyword>
<feature type="transmembrane region" description="Helical" evidence="10">
    <location>
        <begin position="353"/>
        <end position="375"/>
    </location>
</feature>
<dbReference type="GO" id="GO:0042910">
    <property type="term" value="F:xenobiotic transmembrane transporter activity"/>
    <property type="evidence" value="ECO:0007669"/>
    <property type="project" value="InterPro"/>
</dbReference>
<feature type="transmembrane region" description="Helical" evidence="10">
    <location>
        <begin position="264"/>
        <end position="285"/>
    </location>
</feature>
<dbReference type="InterPro" id="IPR002528">
    <property type="entry name" value="MATE_fam"/>
</dbReference>
<comment type="caution">
    <text evidence="11">The sequence shown here is derived from an EMBL/GenBank/DDBJ whole genome shotgun (WGS) entry which is preliminary data.</text>
</comment>
<feature type="transmembrane region" description="Helical" evidence="10">
    <location>
        <begin position="50"/>
        <end position="70"/>
    </location>
</feature>
<dbReference type="PIRSF" id="PIRSF006603">
    <property type="entry name" value="DinF"/>
    <property type="match status" value="1"/>
</dbReference>
<keyword evidence="9" id="KW-0046">Antibiotic resistance</keyword>
<dbReference type="Pfam" id="PF01554">
    <property type="entry name" value="MatE"/>
    <property type="match status" value="2"/>
</dbReference>
<dbReference type="Proteomes" id="UP000824132">
    <property type="component" value="Unassembled WGS sequence"/>
</dbReference>
<evidence type="ECO:0000256" key="2">
    <source>
        <dbReference type="ARBA" id="ARBA00008417"/>
    </source>
</evidence>
<dbReference type="AlphaFoldDB" id="A0A9D2CYH1"/>
<dbReference type="PROSITE" id="PS51257">
    <property type="entry name" value="PROKAR_LIPOPROTEIN"/>
    <property type="match status" value="1"/>
</dbReference>
<dbReference type="EMBL" id="DXCL01000016">
    <property type="protein sequence ID" value="HIZ03186.1"/>
    <property type="molecule type" value="Genomic_DNA"/>
</dbReference>
<proteinExistence type="inferred from homology"/>
<keyword evidence="5" id="KW-1003">Cell membrane</keyword>
<name>A0A9D2CYH1_9FIRM</name>
<keyword evidence="4" id="KW-0813">Transport</keyword>
<dbReference type="GO" id="GO:0046677">
    <property type="term" value="P:response to antibiotic"/>
    <property type="evidence" value="ECO:0007669"/>
    <property type="project" value="UniProtKB-KW"/>
</dbReference>
<evidence type="ECO:0000256" key="4">
    <source>
        <dbReference type="ARBA" id="ARBA00022448"/>
    </source>
</evidence>
<protein>
    <recommendedName>
        <fullName evidence="3">Multidrug export protein MepA</fullName>
    </recommendedName>
</protein>
<feature type="transmembrane region" description="Helical" evidence="10">
    <location>
        <begin position="306"/>
        <end position="333"/>
    </location>
</feature>
<feature type="transmembrane region" description="Helical" evidence="10">
    <location>
        <begin position="186"/>
        <end position="209"/>
    </location>
</feature>
<evidence type="ECO:0000256" key="10">
    <source>
        <dbReference type="SAM" id="Phobius"/>
    </source>
</evidence>
<dbReference type="InterPro" id="IPR051327">
    <property type="entry name" value="MATE_MepA_subfamily"/>
</dbReference>
<dbReference type="InterPro" id="IPR048279">
    <property type="entry name" value="MdtK-like"/>
</dbReference>
<evidence type="ECO:0000256" key="8">
    <source>
        <dbReference type="ARBA" id="ARBA00023136"/>
    </source>
</evidence>
<dbReference type="PANTHER" id="PTHR43823">
    <property type="entry name" value="SPORULATION PROTEIN YKVU"/>
    <property type="match status" value="1"/>
</dbReference>
<evidence type="ECO:0000256" key="9">
    <source>
        <dbReference type="ARBA" id="ARBA00023251"/>
    </source>
</evidence>
<feature type="transmembrane region" description="Helical" evidence="10">
    <location>
        <begin position="12"/>
        <end position="30"/>
    </location>
</feature>
<sequence>MKNADVFKQFAKYASLSVLGMVGMSCYILADTFFVSKGLGTNGLAALNLAIPAYNVIHGAGLMLGIGGATKFSVYKSRGEHEKANEVFTNTLYLAAAFSLLFVLLGALLSGNIARALGAENEVFSMTDTYLKVLLLFSPAFLLNDVLICFTRNDGDPRLAMLATLSGSLSNILLDYVFIFPCKMGMFGAVFATGLAPVIGICVSSVRFLRGKNGFRPVKARPRGKQAATCFALGFPSFVEQLSSAVVMIAFNAIILRLLGNMGVAAYGVVANISLVVLSVFTGIAQGAQPLVSRSHGEGDGKKSQALFACSALASLIFSAAVYAVIFAFALPIAEIFNSAGDPNLGAIASDGLRLYFIATPFAGFNVILCSFFAATEKPLPAHILSLLRGLALILPAAFLFSWLWGITGVWLSFPAAEAATALAGAALFAGLRKKLFRSGAEKAEEKDQAAHPSD</sequence>
<feature type="transmembrane region" description="Helical" evidence="10">
    <location>
        <begin position="159"/>
        <end position="180"/>
    </location>
</feature>
<evidence type="ECO:0000256" key="3">
    <source>
        <dbReference type="ARBA" id="ARBA00022106"/>
    </source>
</evidence>
<keyword evidence="6 10" id="KW-0812">Transmembrane</keyword>
<dbReference type="InterPro" id="IPR045070">
    <property type="entry name" value="MATE_MepA-like"/>
</dbReference>
<keyword evidence="7 10" id="KW-1133">Transmembrane helix</keyword>
<evidence type="ECO:0000256" key="6">
    <source>
        <dbReference type="ARBA" id="ARBA00022692"/>
    </source>
</evidence>
<feature type="transmembrane region" description="Helical" evidence="10">
    <location>
        <begin position="91"/>
        <end position="109"/>
    </location>
</feature>
<dbReference type="CDD" id="cd13143">
    <property type="entry name" value="MATE_MepA_like"/>
    <property type="match status" value="1"/>
</dbReference>
<feature type="transmembrane region" description="Helical" evidence="10">
    <location>
        <begin position="411"/>
        <end position="432"/>
    </location>
</feature>
<comment type="subcellular location">
    <subcellularLocation>
        <location evidence="1">Cell membrane</location>
        <topology evidence="1">Multi-pass membrane protein</topology>
    </subcellularLocation>
</comment>
<feature type="transmembrane region" description="Helical" evidence="10">
    <location>
        <begin position="230"/>
        <end position="258"/>
    </location>
</feature>
<dbReference type="PANTHER" id="PTHR43823:SF3">
    <property type="entry name" value="MULTIDRUG EXPORT PROTEIN MEPA"/>
    <property type="match status" value="1"/>
</dbReference>
<dbReference type="GO" id="GO:0015297">
    <property type="term" value="F:antiporter activity"/>
    <property type="evidence" value="ECO:0007669"/>
    <property type="project" value="InterPro"/>
</dbReference>
<dbReference type="GO" id="GO:0005886">
    <property type="term" value="C:plasma membrane"/>
    <property type="evidence" value="ECO:0007669"/>
    <property type="project" value="UniProtKB-SubCell"/>
</dbReference>
<reference evidence="11" key="1">
    <citation type="journal article" date="2021" name="PeerJ">
        <title>Extensive microbial diversity within the chicken gut microbiome revealed by metagenomics and culture.</title>
        <authorList>
            <person name="Gilroy R."/>
            <person name="Ravi A."/>
            <person name="Getino M."/>
            <person name="Pursley I."/>
            <person name="Horton D.L."/>
            <person name="Alikhan N.F."/>
            <person name="Baker D."/>
            <person name="Gharbi K."/>
            <person name="Hall N."/>
            <person name="Watson M."/>
            <person name="Adriaenssens E.M."/>
            <person name="Foster-Nyarko E."/>
            <person name="Jarju S."/>
            <person name="Secka A."/>
            <person name="Antonio M."/>
            <person name="Oren A."/>
            <person name="Chaudhuri R.R."/>
            <person name="La Ragione R."/>
            <person name="Hildebrand F."/>
            <person name="Pallen M.J."/>
        </authorList>
    </citation>
    <scope>NUCLEOTIDE SEQUENCE</scope>
    <source>
        <strain evidence="11">CHK187-5294</strain>
    </source>
</reference>